<evidence type="ECO:0000313" key="2">
    <source>
        <dbReference type="Proteomes" id="UP000193719"/>
    </source>
</evidence>
<sequence>MKNLKFPTNLKNEQNDPAGLIYLEFTMINNEEGYATASTSSIDDNAINQKKDFNTMIGGKSIPEAWTLSQYLNFLKEYPIYKINEPLSFHQQLIMLNVSKTDVKKCIDISLDYEKTLWCWCYRLKQAIDLNTKNDTLDDDDPASSIYLSFLLQTVALFQQQKLKRYQLLFSF</sequence>
<dbReference type="EMBL" id="MCFH01000014">
    <property type="protein sequence ID" value="ORX52998.1"/>
    <property type="molecule type" value="Genomic_DNA"/>
</dbReference>
<dbReference type="OrthoDB" id="2155737at2759"/>
<dbReference type="AlphaFoldDB" id="A0A1Y1VD14"/>
<protein>
    <submittedName>
        <fullName evidence="1">Uncharacterized protein</fullName>
    </submittedName>
</protein>
<proteinExistence type="predicted"/>
<reference evidence="1 2" key="1">
    <citation type="submission" date="2016-08" db="EMBL/GenBank/DDBJ databases">
        <title>Genomes of anaerobic fungi encode conserved fungal cellulosomes for biomass hydrolysis.</title>
        <authorList>
            <consortium name="DOE Joint Genome Institute"/>
            <person name="Haitjema C.H."/>
            <person name="Gilmore S.P."/>
            <person name="Henske J.K."/>
            <person name="Solomon K.V."/>
            <person name="De Groot R."/>
            <person name="Kuo A."/>
            <person name="Mondo S.J."/>
            <person name="Salamov A.A."/>
            <person name="Labutti K."/>
            <person name="Zhao Z."/>
            <person name="Chiniquy J."/>
            <person name="Barry K."/>
            <person name="Brewer H.M."/>
            <person name="Purvine S.O."/>
            <person name="Wright A.T."/>
            <person name="Boxma B."/>
            <person name="Van Alen T."/>
            <person name="Hackstein J.H."/>
            <person name="Baker S.E."/>
            <person name="Grigoriev I.V."/>
            <person name="O'Malley M.A."/>
        </authorList>
    </citation>
    <scope>NUCLEOTIDE SEQUENCE [LARGE SCALE GENOMIC DNA]</scope>
    <source>
        <strain evidence="2">finn</strain>
    </source>
</reference>
<name>A0A1Y1VD14_9FUNG</name>
<accession>A0A1Y1VD14</accession>
<keyword evidence="2" id="KW-1185">Reference proteome</keyword>
<comment type="caution">
    <text evidence="1">The sequence shown here is derived from an EMBL/GenBank/DDBJ whole genome shotgun (WGS) entry which is preliminary data.</text>
</comment>
<dbReference type="Proteomes" id="UP000193719">
    <property type="component" value="Unassembled WGS sequence"/>
</dbReference>
<evidence type="ECO:0000313" key="1">
    <source>
        <dbReference type="EMBL" id="ORX52998.1"/>
    </source>
</evidence>
<reference evidence="1 2" key="2">
    <citation type="submission" date="2016-08" db="EMBL/GenBank/DDBJ databases">
        <title>Pervasive Adenine N6-methylation of Active Genes in Fungi.</title>
        <authorList>
            <consortium name="DOE Joint Genome Institute"/>
            <person name="Mondo S.J."/>
            <person name="Dannebaum R.O."/>
            <person name="Kuo R.C."/>
            <person name="Labutti K."/>
            <person name="Haridas S."/>
            <person name="Kuo A."/>
            <person name="Salamov A."/>
            <person name="Ahrendt S.R."/>
            <person name="Lipzen A."/>
            <person name="Sullivan W."/>
            <person name="Andreopoulos W.B."/>
            <person name="Clum A."/>
            <person name="Lindquist E."/>
            <person name="Daum C."/>
            <person name="Ramamoorthy G.K."/>
            <person name="Gryganskyi A."/>
            <person name="Culley D."/>
            <person name="Magnuson J.K."/>
            <person name="James T.Y."/>
            <person name="O'Malley M.A."/>
            <person name="Stajich J.E."/>
            <person name="Spatafora J.W."/>
            <person name="Visel A."/>
            <person name="Grigoriev I.V."/>
        </authorList>
    </citation>
    <scope>NUCLEOTIDE SEQUENCE [LARGE SCALE GENOMIC DNA]</scope>
    <source>
        <strain evidence="2">finn</strain>
    </source>
</reference>
<organism evidence="1 2">
    <name type="scientific">Piromyces finnis</name>
    <dbReference type="NCBI Taxonomy" id="1754191"/>
    <lineage>
        <taxon>Eukaryota</taxon>
        <taxon>Fungi</taxon>
        <taxon>Fungi incertae sedis</taxon>
        <taxon>Chytridiomycota</taxon>
        <taxon>Chytridiomycota incertae sedis</taxon>
        <taxon>Neocallimastigomycetes</taxon>
        <taxon>Neocallimastigales</taxon>
        <taxon>Neocallimastigaceae</taxon>
        <taxon>Piromyces</taxon>
    </lineage>
</organism>
<gene>
    <name evidence="1" type="ORF">BCR36DRAFT_582401</name>
</gene>